<proteinExistence type="predicted"/>
<reference evidence="1 2" key="1">
    <citation type="journal article" date="2021" name="J. Virol.">
        <title>A novel high-throughput sequencing approach reveals the presence of a new virus infecting Rosa: rosa ilarvirus-1 (RIV-1).</title>
        <authorList>
            <person name="Vazquez-Iglesias I."/>
            <person name="McGreig S."/>
            <person name="Pufal H."/>
            <person name="Robinson R."/>
            <person name="Clover G.R.G."/>
            <person name="Fox A."/>
            <person name="Boonham N."/>
            <person name="Adams I.P."/>
        </authorList>
    </citation>
    <scope>NUCLEOTIDE SEQUENCE [LARGE SCALE GENOMIC DNA]</scope>
</reference>
<sequence>MDVWRKSNLSMDAATRELFKKELRFRLRAAEEFKKKARDPIRDSEHTRSGNRVDAGWHMSPKFYKPVTHLGLFLMLSLVNLSAVAEARPIPVAPIIVTPMVVSSEKSPEPEARLVVKIPDLAIDFELREFTNPAVVIQSIYRRIIGEVPKGWYGLKSWSISSYRDVHSKLRVARNMKVHFSIPGSDWAYTLSLSDVLSGLALPAMPIPSIYLEMPPSSGESIPSLLEVVPPSGDEV</sequence>
<evidence type="ECO:0000313" key="2">
    <source>
        <dbReference type="Proteomes" id="UP001184372"/>
    </source>
</evidence>
<protein>
    <recommendedName>
        <fullName evidence="3">2b protein</fullName>
    </recommendedName>
</protein>
<evidence type="ECO:0008006" key="3">
    <source>
        <dbReference type="Google" id="ProtNLM"/>
    </source>
</evidence>
<dbReference type="Proteomes" id="UP001184372">
    <property type="component" value="Genome"/>
</dbReference>
<name>A0AA92KM11_9BROM</name>
<dbReference type="EMBL" id="MT017862">
    <property type="protein sequence ID" value="QPB74032.1"/>
    <property type="molecule type" value="Genomic_RNA"/>
</dbReference>
<evidence type="ECO:0000313" key="1">
    <source>
        <dbReference type="EMBL" id="QPB74032.1"/>
    </source>
</evidence>
<accession>A0AA92KM11</accession>
<organism evidence="1 2">
    <name type="scientific">Rosa ilarvirus-1</name>
    <dbReference type="NCBI Taxonomy" id="2708519"/>
    <lineage>
        <taxon>Viruses</taxon>
        <taxon>Riboviria</taxon>
        <taxon>Orthornavirae</taxon>
        <taxon>Kitrinoviricota</taxon>
        <taxon>Alsuviricetes</taxon>
        <taxon>Martellivirales</taxon>
        <taxon>Bromoviridae</taxon>
        <taxon>Ilarvirus</taxon>
    </lineage>
</organism>
<keyword evidence="2" id="KW-1185">Reference proteome</keyword>